<sequence length="1357" mass="150030">MPDKSGGLKNVQKSFKDVETLKREERNRRRLFRIEQVRQQSKEVANLVRQKVSGEREKQLGIVQERVKAKTQQWQVRKLKSLQSEYENTIQNVGKSHTDAASLPNEDDLRKIESERTLIAAQRRGQDALNRLREEEAARRRADEERRQNLLNTRAVEEARSAAVVALPKPESTVGIKSIPPKSPIPVMAPVPSSIIGKTVSKNTIPEWPKKSWPAQSLPLGIKTECQNEQGDIVQTVHERGMGSNSPCKQPSSILVSSHGDSMNTTRQRNVPHSSQSSKSTQPSGPMANTSHSDVQLYDYTSCYQSQYGKISSIVEKVPESEVLNANEAAKRELCAEKFCQAQSSIVRREQLRSKEALQRIQVQRDYKDIMGNLSMLAKQNAAISAYKDPPVQSWIQSKSQNEKLTSAVENLLQGVEASPSSSVSETPSDSPDGSLIVSQLGDTPGSAPRLNVGRWQIPNLQTEQVAPPKDDYSPTGSIVMAPPPAPHFTTITSRQENTERDSALRSLVRRINDERQSFILSQPIGSYQRNQNNTSIDKTDSDVKMLEERVFLQRQQLREQRSEVKHLNESIIVPDCMKQPRRETHVSPSTCSTVTHESITIDSSHSGDFQDIRNSSPLVPPEVLPQRVKKKQNKRAKSVVKSPVSSPAKDNMKYSLDVSLSSVVMDQTENSSSGSKSLSLHGVQVLVKLCGAGQDSSEGSSSRYGAREDETVKVVELPSNESDKNVQDDLEKEENHPILKNLKEVKHSIKKKKGKKIKEVSNTKVSKPLSNVTSKKTSKSTKIGEKQEAEKVNGSKRDDKTAKLAHEQLRAEKEKQDQPESTSTSYLSPPDRVISSLTEDIKALIALAQSNIQPQFKNAHSSNKSQIQQYINRLLAMSRESIDRLNVSCSEVSTPASAIFHESGPENESDLNLTDIGFAVLADKKPLKCRDLSQGQEATITDCPDSFSSDNHIIHIAPEVDQSFQHSESNDNATLTDMTKQCHERISALTKMIEEVRRETVVSSNSHSHSESDRSFIPNQSKSPMHFDSTTYMSPPPQVLEWADIAFPSRFGEISGMSVDPYGTAVRQLLADVQSQMIQKATDPSVMTASLQDNQPKERIELPSENRPKPPVAFWKNIERCNVSSPTEPHELSTILELGTTLPESVESPEPGFASPLHLMSRPSTPGTPPDVIAELMRRKLLTSPFVWAKQKDKQHQRSNSNSSLKNSLDSDLSSVKSGTEQSDISASKETNTVSVQSQNSSSNGSRGWKTNILMSPVDLCSSADEVEGDFRKMGIGWVGAMLRKTKEAGALSSTSGSDGSPVKIDNVDFKDLAKMIDDEPVLSSPLLATVVQGRRHSTPVKHPADHSSSSGSCLV</sequence>
<feature type="compositionally biased region" description="Polar residues" evidence="1">
    <location>
        <begin position="603"/>
        <end position="618"/>
    </location>
</feature>
<dbReference type="OrthoDB" id="6359887at2759"/>
<proteinExistence type="predicted"/>
<feature type="compositionally biased region" description="Low complexity" evidence="1">
    <location>
        <begin position="1232"/>
        <end position="1245"/>
    </location>
</feature>
<dbReference type="Proteomes" id="UP000504606">
    <property type="component" value="Unplaced"/>
</dbReference>
<gene>
    <name evidence="3" type="primary">LOC113211404</name>
</gene>
<feature type="region of interest" description="Disordered" evidence="1">
    <location>
        <begin position="603"/>
        <end position="652"/>
    </location>
</feature>
<feature type="compositionally biased region" description="Polar residues" evidence="1">
    <location>
        <begin position="1348"/>
        <end position="1357"/>
    </location>
</feature>
<evidence type="ECO:0000256" key="1">
    <source>
        <dbReference type="SAM" id="MobiDB-lite"/>
    </source>
</evidence>
<feature type="compositionally biased region" description="Low complexity" evidence="1">
    <location>
        <begin position="419"/>
        <end position="432"/>
    </location>
</feature>
<name>A0A6J1T4K4_FRAOC</name>
<protein>
    <submittedName>
        <fullName evidence="3">Uncharacterized protein LOC113211404</fullName>
    </submittedName>
</protein>
<feature type="region of interest" description="Disordered" evidence="1">
    <location>
        <begin position="1335"/>
        <end position="1357"/>
    </location>
</feature>
<feature type="region of interest" description="Disordered" evidence="1">
    <location>
        <begin position="1144"/>
        <end position="1172"/>
    </location>
</feature>
<feature type="compositionally biased region" description="Basic residues" evidence="1">
    <location>
        <begin position="628"/>
        <end position="639"/>
    </location>
</feature>
<evidence type="ECO:0000313" key="3">
    <source>
        <dbReference type="RefSeq" id="XP_026285556.2"/>
    </source>
</evidence>
<feature type="compositionally biased region" description="Polar residues" evidence="1">
    <location>
        <begin position="763"/>
        <end position="773"/>
    </location>
</feature>
<feature type="region of interest" description="Disordered" evidence="1">
    <location>
        <begin position="1002"/>
        <end position="1022"/>
    </location>
</feature>
<keyword evidence="2" id="KW-1185">Reference proteome</keyword>
<feature type="compositionally biased region" description="Low complexity" evidence="1">
    <location>
        <begin position="274"/>
        <end position="284"/>
    </location>
</feature>
<evidence type="ECO:0000313" key="2">
    <source>
        <dbReference type="Proteomes" id="UP000504606"/>
    </source>
</evidence>
<feature type="compositionally biased region" description="Low complexity" evidence="1">
    <location>
        <begin position="1200"/>
        <end position="1219"/>
    </location>
</feature>
<feature type="compositionally biased region" description="Basic and acidic residues" evidence="1">
    <location>
        <begin position="783"/>
        <end position="819"/>
    </location>
</feature>
<feature type="compositionally biased region" description="Polar residues" evidence="1">
    <location>
        <begin position="695"/>
        <end position="704"/>
    </location>
</feature>
<organism evidence="2 3">
    <name type="scientific">Frankliniella occidentalis</name>
    <name type="common">Western flower thrips</name>
    <name type="synonym">Euthrips occidentalis</name>
    <dbReference type="NCBI Taxonomy" id="133901"/>
    <lineage>
        <taxon>Eukaryota</taxon>
        <taxon>Metazoa</taxon>
        <taxon>Ecdysozoa</taxon>
        <taxon>Arthropoda</taxon>
        <taxon>Hexapoda</taxon>
        <taxon>Insecta</taxon>
        <taxon>Pterygota</taxon>
        <taxon>Neoptera</taxon>
        <taxon>Paraneoptera</taxon>
        <taxon>Thysanoptera</taxon>
        <taxon>Terebrantia</taxon>
        <taxon>Thripoidea</taxon>
        <taxon>Thripidae</taxon>
        <taxon>Frankliniella</taxon>
    </lineage>
</organism>
<feature type="compositionally biased region" description="Polar residues" evidence="1">
    <location>
        <begin position="1220"/>
        <end position="1231"/>
    </location>
</feature>
<dbReference type="RefSeq" id="XP_026285556.2">
    <property type="nucleotide sequence ID" value="XM_026429771.2"/>
</dbReference>
<feature type="region of interest" description="Disordered" evidence="1">
    <location>
        <begin position="1189"/>
        <end position="1250"/>
    </location>
</feature>
<feature type="compositionally biased region" description="Polar residues" evidence="1">
    <location>
        <begin position="243"/>
        <end position="273"/>
    </location>
</feature>
<reference evidence="3" key="1">
    <citation type="submission" date="2025-08" db="UniProtKB">
        <authorList>
            <consortium name="RefSeq"/>
        </authorList>
    </citation>
    <scope>IDENTIFICATION</scope>
    <source>
        <tissue evidence="3">Whole organism</tissue>
    </source>
</reference>
<accession>A0A6J1T4K4</accession>
<feature type="region of interest" description="Disordered" evidence="1">
    <location>
        <begin position="240"/>
        <end position="292"/>
    </location>
</feature>
<dbReference type="GeneID" id="113211404"/>
<dbReference type="KEGG" id="foc:113211404"/>
<feature type="region of interest" description="Disordered" evidence="1">
    <location>
        <begin position="416"/>
        <end position="452"/>
    </location>
</feature>
<feature type="region of interest" description="Disordered" evidence="1">
    <location>
        <begin position="694"/>
        <end position="832"/>
    </location>
</feature>
<feature type="compositionally biased region" description="Basic and acidic residues" evidence="1">
    <location>
        <begin position="722"/>
        <end position="748"/>
    </location>
</feature>
<feature type="compositionally biased region" description="Low complexity" evidence="1">
    <location>
        <begin position="640"/>
        <end position="652"/>
    </location>
</feature>